<keyword evidence="5" id="KW-0694">RNA-binding</keyword>
<gene>
    <name evidence="9" type="ORF">SK128_020274</name>
</gene>
<feature type="region of interest" description="Disordered" evidence="6">
    <location>
        <begin position="770"/>
        <end position="808"/>
    </location>
</feature>
<feature type="compositionally biased region" description="Pro residues" evidence="6">
    <location>
        <begin position="302"/>
        <end position="314"/>
    </location>
</feature>
<dbReference type="InterPro" id="IPR056149">
    <property type="entry name" value="PRP5/DDX46/KHDC4_KH"/>
</dbReference>
<comment type="caution">
    <text evidence="9">The sequence shown here is derived from an EMBL/GenBank/DDBJ whole genome shotgun (WGS) entry which is preliminary data.</text>
</comment>
<evidence type="ECO:0000256" key="1">
    <source>
        <dbReference type="ARBA" id="ARBA00006093"/>
    </source>
</evidence>
<dbReference type="Proteomes" id="UP001381693">
    <property type="component" value="Unassembled WGS sequence"/>
</dbReference>
<dbReference type="Pfam" id="PF22675">
    <property type="entry name" value="KH-I_KHDC4-BBP"/>
    <property type="match status" value="1"/>
</dbReference>
<dbReference type="SUPFAM" id="SSF54791">
    <property type="entry name" value="Eukaryotic type KH-domain (KH-domain type I)"/>
    <property type="match status" value="1"/>
</dbReference>
<feature type="region of interest" description="Disordered" evidence="6">
    <location>
        <begin position="679"/>
        <end position="737"/>
    </location>
</feature>
<dbReference type="InterPro" id="IPR055256">
    <property type="entry name" value="KH_1_KHDC4/BBP-like"/>
</dbReference>
<protein>
    <recommendedName>
        <fullName evidence="2">KH homology domain-containing protein 4</fullName>
    </recommendedName>
    <alternativeName>
        <fullName evidence="3">Brings lots of money 7</fullName>
    </alternativeName>
</protein>
<evidence type="ECO:0000256" key="6">
    <source>
        <dbReference type="SAM" id="MobiDB-lite"/>
    </source>
</evidence>
<dbReference type="InterPro" id="IPR036612">
    <property type="entry name" value="KH_dom_type_1_sf"/>
</dbReference>
<feature type="compositionally biased region" description="Polar residues" evidence="6">
    <location>
        <begin position="847"/>
        <end position="895"/>
    </location>
</feature>
<evidence type="ECO:0000259" key="8">
    <source>
        <dbReference type="Pfam" id="PF23469"/>
    </source>
</evidence>
<name>A0AAN8XRU7_HALRR</name>
<comment type="similarity">
    <text evidence="1">Belongs to the KHDC4 family.</text>
</comment>
<dbReference type="Pfam" id="PF23469">
    <property type="entry name" value="KH_12"/>
    <property type="match status" value="1"/>
</dbReference>
<feature type="compositionally biased region" description="Pro residues" evidence="6">
    <location>
        <begin position="1356"/>
        <end position="1366"/>
    </location>
</feature>
<feature type="compositionally biased region" description="Polar residues" evidence="6">
    <location>
        <begin position="679"/>
        <end position="702"/>
    </location>
</feature>
<feature type="compositionally biased region" description="Low complexity" evidence="6">
    <location>
        <begin position="1079"/>
        <end position="1092"/>
    </location>
</feature>
<feature type="compositionally biased region" description="Pro residues" evidence="6">
    <location>
        <begin position="180"/>
        <end position="190"/>
    </location>
</feature>
<feature type="compositionally biased region" description="Basic and acidic residues" evidence="6">
    <location>
        <begin position="1376"/>
        <end position="1387"/>
    </location>
</feature>
<feature type="region of interest" description="Disordered" evidence="6">
    <location>
        <begin position="1347"/>
        <end position="1416"/>
    </location>
</feature>
<evidence type="ECO:0000313" key="10">
    <source>
        <dbReference type="Proteomes" id="UP001381693"/>
    </source>
</evidence>
<evidence type="ECO:0000259" key="7">
    <source>
        <dbReference type="Pfam" id="PF22675"/>
    </source>
</evidence>
<dbReference type="Gene3D" id="3.30.1370.10">
    <property type="entry name" value="K Homology domain, type 1"/>
    <property type="match status" value="2"/>
</dbReference>
<dbReference type="GO" id="GO:0003723">
    <property type="term" value="F:RNA binding"/>
    <property type="evidence" value="ECO:0007669"/>
    <property type="project" value="UniProtKB-UniRule"/>
</dbReference>
<feature type="compositionally biased region" description="Low complexity" evidence="6">
    <location>
        <begin position="1039"/>
        <end position="1055"/>
    </location>
</feature>
<sequence length="1416" mass="149236">MKVTRPAGSLKAAQEAAAKVTAMLVASGQLKPSELHKNKAKSAKSSDLFIEEVIINDAPMSARNFLTRSSTQEEISKMSGAAVSTRGRYMCQEERKNPSKNPTDRPLYLHIQAVNQQDVKVAVGRIMHIIMEHSHRKSHSVQRPRGPRPNPAPGLMGPRPGSGPRGPKPLFFRPPRPDLSAPPPQTHPPPPLTNIFREKVFLPANIGLNPTEIRARLLGESGTNLRYIQEETGVAISIRGIGSGYLEHGTGQEAQDTLHFYLEHSNQDQFNHAKDLVVNLAQTIIGEIQQQQQQQQQHQQQPPAPLFTHPPPQQPDVTMGGTVGQPPLGTVQVATHQLSAPHGPPPQLLHSQMVPPQVGAPSQILPPHVGPPQIGPTPMPIQNQIGGHALLAPHLQATGTTQEVIQQQEVLQGAVVSLPQQVVHLTAPPVVSTTAPVANQQLVHTSSGTQLVTLPPGTQIINTSDGPRLVAIATSTQATAPVPVTHQSHSVPLHDPQGVSNSIIHQQPPPQSIPVSVAATHITIGQQPVVSDGGMQSTTMPRSVGPNNSFATVMSNTVSTTSPHTSVALHGTPDAAYPTVTASLPPPSTTLGVPPPITGLTLAPGGTAGTANVCFVLTSGANTVTTTSGMGLLVNQDPAMASSPMNVSQPLLVTGVLPATQQHPQQQQVPQVATTSSFLGSTANQAPSGFPSTPQVLEQPATSAYPPSDQSLQTFNHPTSANTASQHYAPMHPQQSSRVVSVGYNSVTLASGMEVPPPAKIEYTVSGQAPLPSHLPAPHLQAQQGPKGDQINAGASYYNGGNQGDPRPVALEQQWQQFQQQVKVESGQQQYDPYSAADDAELHADSSRQQQPPGSQATQPSSGHMQPAFSNIDQASQQQCTSGGAESENQASSSSVKEEGKPHGTESPQTSYSYYYEHSQTPKTEGSPEKHEYPVQNDQRFLATSGNAHGEVSHSSPSQHSASPHPQAHQGQPLLGQYHYQAGQFQSGQYQDCGTQEGIKSLDIQSHLYQSSQYQHGPQEEHAKLGGLSDASYQPGISAQGATLQGPPPQQLLTQQGPTVENQYQLESQYQQAPPPIQPQQNQQYQTAQYPPGGQYPWAQYPQPASEVNQYPAGSLAPANIPGAATYSSETGASFGTPVAASPSGPFPVLGASDQNPYQVGNNGGGQFPVPPSGPNAYTVTPGQIDAKQQILQDKKAEPGVTRDVTASLLMPPPPPPPSSVTSQNNAGASIRGREESSERSHKRQRSCSSQDEKVSPSKAGSVTAEEAAVQEDLNANRPGRSVGPIDGPTSVMANSGNFAGGMGNFNGGNSGGGGNFIGGPGPGGFSGGPGPGYMNPGGPWGWGPMPRPFSGMPVGPNPFNGPPNGPMNNPQIPFNRRDRDRERDDSGGGGGTRRGGRGGRGSYNSGGRWGRELRL</sequence>
<feature type="region of interest" description="Disordered" evidence="6">
    <location>
        <begin position="1206"/>
        <end position="1291"/>
    </location>
</feature>
<evidence type="ECO:0000256" key="5">
    <source>
        <dbReference type="PROSITE-ProRule" id="PRU00117"/>
    </source>
</evidence>
<dbReference type="EMBL" id="JAXCGZ010003820">
    <property type="protein sequence ID" value="KAK7083059.1"/>
    <property type="molecule type" value="Genomic_DNA"/>
</dbReference>
<dbReference type="PANTHER" id="PTHR15744">
    <property type="entry name" value="BLOM7"/>
    <property type="match status" value="1"/>
</dbReference>
<evidence type="ECO:0000313" key="9">
    <source>
        <dbReference type="EMBL" id="KAK7083059.1"/>
    </source>
</evidence>
<proteinExistence type="inferred from homology"/>
<evidence type="ECO:0000256" key="4">
    <source>
        <dbReference type="ARBA" id="ARBA00045732"/>
    </source>
</evidence>
<feature type="compositionally biased region" description="Low complexity" evidence="6">
    <location>
        <begin position="289"/>
        <end position="301"/>
    </location>
</feature>
<feature type="domain" description="KHDC4/BBP-like KH-domain type I" evidence="7">
    <location>
        <begin position="212"/>
        <end position="280"/>
    </location>
</feature>
<dbReference type="InterPro" id="IPR047889">
    <property type="entry name" value="KHDC4_KH-I_second"/>
</dbReference>
<feature type="compositionally biased region" description="Low complexity" evidence="6">
    <location>
        <begin position="770"/>
        <end position="782"/>
    </location>
</feature>
<feature type="compositionally biased region" description="Gly residues" evidence="6">
    <location>
        <begin position="1314"/>
        <end position="1332"/>
    </location>
</feature>
<keyword evidence="10" id="KW-1185">Reference proteome</keyword>
<dbReference type="InterPro" id="IPR031121">
    <property type="entry name" value="RIK/BLOM7"/>
</dbReference>
<feature type="region of interest" description="Disordered" evidence="6">
    <location>
        <begin position="1154"/>
        <end position="1181"/>
    </location>
</feature>
<feature type="compositionally biased region" description="Basic residues" evidence="6">
    <location>
        <begin position="134"/>
        <end position="146"/>
    </location>
</feature>
<dbReference type="CDD" id="cd22386">
    <property type="entry name" value="KH-I_KHDC4_rpt2"/>
    <property type="match status" value="1"/>
</dbReference>
<feature type="region of interest" description="Disordered" evidence="6">
    <location>
        <begin position="289"/>
        <end position="314"/>
    </location>
</feature>
<feature type="domain" description="ATP-dependent RNA helicase PRP5/DDX46/KHDC4 KH" evidence="8">
    <location>
        <begin position="50"/>
        <end position="132"/>
    </location>
</feature>
<dbReference type="CDD" id="cd22385">
    <property type="entry name" value="KH-I_KHDC4_rpt1"/>
    <property type="match status" value="1"/>
</dbReference>
<feature type="region of interest" description="Disordered" evidence="6">
    <location>
        <begin position="1068"/>
        <end position="1106"/>
    </location>
</feature>
<feature type="region of interest" description="Disordered" evidence="6">
    <location>
        <begin position="86"/>
        <end position="105"/>
    </location>
</feature>
<reference evidence="9 10" key="1">
    <citation type="submission" date="2023-11" db="EMBL/GenBank/DDBJ databases">
        <title>Halocaridina rubra genome assembly.</title>
        <authorList>
            <person name="Smith C."/>
        </authorList>
    </citation>
    <scope>NUCLEOTIDE SEQUENCE [LARGE SCALE GENOMIC DNA]</scope>
    <source>
        <strain evidence="9">EP-1</strain>
        <tissue evidence="9">Whole</tissue>
    </source>
</reference>
<feature type="region of interest" description="Disordered" evidence="6">
    <location>
        <begin position="1011"/>
        <end position="1055"/>
    </location>
</feature>
<evidence type="ECO:0000256" key="2">
    <source>
        <dbReference type="ARBA" id="ARBA00017795"/>
    </source>
</evidence>
<accession>A0AAN8XRU7</accession>
<evidence type="ECO:0000256" key="3">
    <source>
        <dbReference type="ARBA" id="ARBA00030267"/>
    </source>
</evidence>
<organism evidence="9 10">
    <name type="scientific">Halocaridina rubra</name>
    <name type="common">Hawaiian red shrimp</name>
    <dbReference type="NCBI Taxonomy" id="373956"/>
    <lineage>
        <taxon>Eukaryota</taxon>
        <taxon>Metazoa</taxon>
        <taxon>Ecdysozoa</taxon>
        <taxon>Arthropoda</taxon>
        <taxon>Crustacea</taxon>
        <taxon>Multicrustacea</taxon>
        <taxon>Malacostraca</taxon>
        <taxon>Eumalacostraca</taxon>
        <taxon>Eucarida</taxon>
        <taxon>Decapoda</taxon>
        <taxon>Pleocyemata</taxon>
        <taxon>Caridea</taxon>
        <taxon>Atyoidea</taxon>
        <taxon>Atyidae</taxon>
        <taxon>Halocaridina</taxon>
    </lineage>
</organism>
<comment type="function">
    <text evidence="4">RNA-binding protein involved in pre-mRNA splicing. Interacts with the PRP19C/Prp19 complex/NTC/Nineteen complex which is part of the spliceosome. Involved in regulating splice site selection. Binds preferentially RNA with A/C rich sequences and poly-C stretches.</text>
</comment>
<dbReference type="GO" id="GO:0005634">
    <property type="term" value="C:nucleus"/>
    <property type="evidence" value="ECO:0007669"/>
    <property type="project" value="InterPro"/>
</dbReference>
<feature type="region of interest" description="Disordered" evidence="6">
    <location>
        <begin position="946"/>
        <end position="972"/>
    </location>
</feature>
<dbReference type="InterPro" id="IPR047890">
    <property type="entry name" value="KHDC4_KH-I_first"/>
</dbReference>
<feature type="region of interest" description="Disordered" evidence="6">
    <location>
        <begin position="133"/>
        <end position="190"/>
    </location>
</feature>
<dbReference type="PROSITE" id="PS50084">
    <property type="entry name" value="KH_TYPE_1"/>
    <property type="match status" value="1"/>
</dbReference>
<feature type="region of interest" description="Disordered" evidence="6">
    <location>
        <begin position="1314"/>
        <end position="1333"/>
    </location>
</feature>
<feature type="compositionally biased region" description="Low complexity" evidence="6">
    <location>
        <begin position="953"/>
        <end position="970"/>
    </location>
</feature>
<feature type="compositionally biased region" description="Polar residues" evidence="6">
    <location>
        <begin position="708"/>
        <end position="726"/>
    </location>
</feature>
<feature type="compositionally biased region" description="Gly residues" evidence="6">
    <location>
        <begin position="1388"/>
        <end position="1402"/>
    </location>
</feature>
<dbReference type="PANTHER" id="PTHR15744:SF0">
    <property type="entry name" value="KH HOMOLOGY DOMAIN-CONTAINING PROTEIN 4"/>
    <property type="match status" value="1"/>
</dbReference>
<feature type="region of interest" description="Disordered" evidence="6">
    <location>
        <begin position="839"/>
        <end position="910"/>
    </location>
</feature>